<keyword evidence="7" id="KW-1133">Transmembrane helix</keyword>
<dbReference type="InterPro" id="IPR019308">
    <property type="entry name" value="TMEM214"/>
</dbReference>
<organism evidence="12 13">
    <name type="scientific">Crotalaria pallida</name>
    <name type="common">Smooth rattlebox</name>
    <name type="synonym">Crotalaria striata</name>
    <dbReference type="NCBI Taxonomy" id="3830"/>
    <lineage>
        <taxon>Eukaryota</taxon>
        <taxon>Viridiplantae</taxon>
        <taxon>Streptophyta</taxon>
        <taxon>Embryophyta</taxon>
        <taxon>Tracheophyta</taxon>
        <taxon>Spermatophyta</taxon>
        <taxon>Magnoliopsida</taxon>
        <taxon>eudicotyledons</taxon>
        <taxon>Gunneridae</taxon>
        <taxon>Pentapetalae</taxon>
        <taxon>rosids</taxon>
        <taxon>fabids</taxon>
        <taxon>Fabales</taxon>
        <taxon>Fabaceae</taxon>
        <taxon>Papilionoideae</taxon>
        <taxon>50 kb inversion clade</taxon>
        <taxon>genistoids sensu lato</taxon>
        <taxon>core genistoids</taxon>
        <taxon>Crotalarieae</taxon>
        <taxon>Crotalaria</taxon>
    </lineage>
</organism>
<evidence type="ECO:0000256" key="7">
    <source>
        <dbReference type="ARBA" id="ARBA00022989"/>
    </source>
</evidence>
<dbReference type="PANTHER" id="PTHR13448">
    <property type="entry name" value="TRANSMEMBRANE PROTEIN 214"/>
    <property type="match status" value="1"/>
</dbReference>
<dbReference type="Pfam" id="PF10151">
    <property type="entry name" value="TMEM214"/>
    <property type="match status" value="1"/>
</dbReference>
<sequence length="720" mass="80844">MLLCKHAFATYNCLDKHALTRLLIIISLSCDSNRGDQYQTDEKANRNAHPPTYPRVLLHLQKVLCFCICLSLSPFLLCFHPSPLSLSLAITNPLSYIYKPNPKSERKRVLNKLKKKKKRMMEDENSALIEAILREQEEEEEAHRRRYKFTSQNNSTDNKKNDEWQTVSYQKRNRKQNSKQPIAGENYSGDLAANSPADVFRAVEQHSEERRRKLKEAQIAATAASENSAPGRSKLHSDDDDDEDDDNNDAAVRNDVKKVKQKKPKKPKVTVAEAASRINADELSAFLAEITADYESQQDIQLMRFADYFGDAFSSVGGAQFPWLKIFKESTVAKIVDIPLSHISEDVYKLSTDWIGHLSFEALGSFVLWSLDSILADLASHQGVVKGSKKVVQQSSSKNQVAIFLVLAMVLRRKPDVMISLMPILKESQKYQGQDKLPVTVWVIAQASQGDLVMGLYLWVSLLLPMLSGKSSVNPLSRDLILQLVERIISFPKARPILLNGAVRKGERIVPPSALDTLLRVTFPLPSARVKATERFTAVYLTLKEVALAGSPGSKGIKQLAQQILSFAIKAAGEANPDLSKEACDIVIWCLTQNPECYKQWDLLYMDNLEASIAVLRKFSDEWKDHSVTHPALDPLRETLRSFSQKNDKALTNMEDSDCHALLKDADKYCKVILGRLSRGNGCVKSMAFVSVILAAGAVFMSQNMHLWNYDKLSEMLNLS</sequence>
<keyword evidence="6" id="KW-0256">Endoplasmic reticulum</keyword>
<keyword evidence="4" id="KW-0812">Transmembrane</keyword>
<comment type="caution">
    <text evidence="12">The sequence shown here is derived from an EMBL/GenBank/DDBJ whole genome shotgun (WGS) entry which is preliminary data.</text>
</comment>
<evidence type="ECO:0000256" key="2">
    <source>
        <dbReference type="ARBA" id="ARBA00007984"/>
    </source>
</evidence>
<evidence type="ECO:0000313" key="12">
    <source>
        <dbReference type="EMBL" id="KAK7276245.1"/>
    </source>
</evidence>
<dbReference type="PANTHER" id="PTHR13448:SF0">
    <property type="entry name" value="TRANSMEMBRANE PROTEIN 214"/>
    <property type="match status" value="1"/>
</dbReference>
<accession>A0AAN9FI17</accession>
<evidence type="ECO:0000256" key="6">
    <source>
        <dbReference type="ARBA" id="ARBA00022824"/>
    </source>
</evidence>
<dbReference type="EMBL" id="JAYWIO010000003">
    <property type="protein sequence ID" value="KAK7276245.1"/>
    <property type="molecule type" value="Genomic_DNA"/>
</dbReference>
<evidence type="ECO:0000256" key="10">
    <source>
        <dbReference type="ARBA" id="ARBA00024938"/>
    </source>
</evidence>
<protein>
    <recommendedName>
        <fullName evidence="14">Transmembrane protein</fullName>
    </recommendedName>
</protein>
<evidence type="ECO:0000313" key="13">
    <source>
        <dbReference type="Proteomes" id="UP001372338"/>
    </source>
</evidence>
<keyword evidence="9" id="KW-0325">Glycoprotein</keyword>
<dbReference type="AlphaFoldDB" id="A0AAN9FI17"/>
<keyword evidence="5" id="KW-0053">Apoptosis</keyword>
<dbReference type="GO" id="GO:0005794">
    <property type="term" value="C:Golgi apparatus"/>
    <property type="evidence" value="ECO:0007669"/>
    <property type="project" value="TreeGrafter"/>
</dbReference>
<proteinExistence type="inferred from homology"/>
<dbReference type="GO" id="GO:0005789">
    <property type="term" value="C:endoplasmic reticulum membrane"/>
    <property type="evidence" value="ECO:0007669"/>
    <property type="project" value="UniProtKB-SubCell"/>
</dbReference>
<comment type="similarity">
    <text evidence="2">Belongs to the TMEM214 family.</text>
</comment>
<keyword evidence="13" id="KW-1185">Reference proteome</keyword>
<comment type="subcellular location">
    <subcellularLocation>
        <location evidence="1">Endoplasmic reticulum membrane</location>
        <topology evidence="1">Multi-pass membrane protein</topology>
    </subcellularLocation>
</comment>
<evidence type="ECO:0000256" key="8">
    <source>
        <dbReference type="ARBA" id="ARBA00023136"/>
    </source>
</evidence>
<gene>
    <name evidence="12" type="ORF">RIF29_17382</name>
</gene>
<reference evidence="12 13" key="1">
    <citation type="submission" date="2024-01" db="EMBL/GenBank/DDBJ databases">
        <title>The genomes of 5 underutilized Papilionoideae crops provide insights into root nodulation and disease resistanc.</title>
        <authorList>
            <person name="Yuan L."/>
        </authorList>
    </citation>
    <scope>NUCLEOTIDE SEQUENCE [LARGE SCALE GENOMIC DNA]</scope>
    <source>
        <strain evidence="12">ZHUSHIDOU_FW_LH</strain>
        <tissue evidence="12">Leaf</tissue>
    </source>
</reference>
<evidence type="ECO:0000256" key="1">
    <source>
        <dbReference type="ARBA" id="ARBA00004477"/>
    </source>
</evidence>
<evidence type="ECO:0000256" key="9">
    <source>
        <dbReference type="ARBA" id="ARBA00023180"/>
    </source>
</evidence>
<evidence type="ECO:0008006" key="14">
    <source>
        <dbReference type="Google" id="ProtNLM"/>
    </source>
</evidence>
<feature type="region of interest" description="Disordered" evidence="11">
    <location>
        <begin position="140"/>
        <end position="268"/>
    </location>
</feature>
<feature type="compositionally biased region" description="Basic residues" evidence="11">
    <location>
        <begin position="259"/>
        <end position="268"/>
    </location>
</feature>
<dbReference type="Proteomes" id="UP001372338">
    <property type="component" value="Unassembled WGS sequence"/>
</dbReference>
<evidence type="ECO:0000256" key="11">
    <source>
        <dbReference type="SAM" id="MobiDB-lite"/>
    </source>
</evidence>
<evidence type="ECO:0000256" key="5">
    <source>
        <dbReference type="ARBA" id="ARBA00022703"/>
    </source>
</evidence>
<comment type="subunit">
    <text evidence="3">Constitutively interacts with CASP4; required for the localization of procaspase 4 to the ER.</text>
</comment>
<name>A0AAN9FI17_CROPI</name>
<evidence type="ECO:0000256" key="3">
    <source>
        <dbReference type="ARBA" id="ARBA00011720"/>
    </source>
</evidence>
<feature type="compositionally biased region" description="Basic and acidic residues" evidence="11">
    <location>
        <begin position="201"/>
        <end position="211"/>
    </location>
</feature>
<keyword evidence="8" id="KW-0472">Membrane</keyword>
<comment type="function">
    <text evidence="10">Critical mediator, in cooperation with CASP4, of endoplasmic reticulum-stress induced apoptosis. Required or the activation of CASP4 following endoplasmic reticulum stress.</text>
</comment>
<evidence type="ECO:0000256" key="4">
    <source>
        <dbReference type="ARBA" id="ARBA00022692"/>
    </source>
</evidence>
<feature type="compositionally biased region" description="Acidic residues" evidence="11">
    <location>
        <begin position="238"/>
        <end position="248"/>
    </location>
</feature>